<keyword evidence="4" id="KW-1185">Reference proteome</keyword>
<dbReference type="PANTHER" id="PTHR10622">
    <property type="entry name" value="HET DOMAIN-CONTAINING PROTEIN"/>
    <property type="match status" value="1"/>
</dbReference>
<dbReference type="InterPro" id="IPR058525">
    <property type="entry name" value="DUF8212"/>
</dbReference>
<dbReference type="InterPro" id="IPR010730">
    <property type="entry name" value="HET"/>
</dbReference>
<dbReference type="Pfam" id="PF06985">
    <property type="entry name" value="HET"/>
    <property type="match status" value="1"/>
</dbReference>
<dbReference type="PANTHER" id="PTHR10622:SF10">
    <property type="entry name" value="HET DOMAIN-CONTAINING PROTEIN"/>
    <property type="match status" value="1"/>
</dbReference>
<gene>
    <name evidence="3" type="ORF">QBC47DRAFT_388161</name>
</gene>
<dbReference type="Proteomes" id="UP001239445">
    <property type="component" value="Unassembled WGS sequence"/>
</dbReference>
<reference evidence="3" key="1">
    <citation type="submission" date="2023-06" db="EMBL/GenBank/DDBJ databases">
        <title>Genome-scale phylogeny and comparative genomics of the fungal order Sordariales.</title>
        <authorList>
            <consortium name="Lawrence Berkeley National Laboratory"/>
            <person name="Hensen N."/>
            <person name="Bonometti L."/>
            <person name="Westerberg I."/>
            <person name="Brannstrom I.O."/>
            <person name="Guillou S."/>
            <person name="Cros-Aarteil S."/>
            <person name="Calhoun S."/>
            <person name="Haridas S."/>
            <person name="Kuo A."/>
            <person name="Mondo S."/>
            <person name="Pangilinan J."/>
            <person name="Riley R."/>
            <person name="Labutti K."/>
            <person name="Andreopoulos B."/>
            <person name="Lipzen A."/>
            <person name="Chen C."/>
            <person name="Yanf M."/>
            <person name="Daum C."/>
            <person name="Ng V."/>
            <person name="Clum A."/>
            <person name="Steindorff A."/>
            <person name="Ohm R."/>
            <person name="Martin F."/>
            <person name="Silar P."/>
            <person name="Natvig D."/>
            <person name="Lalanne C."/>
            <person name="Gautier V."/>
            <person name="Ament-Velasquez S.L."/>
            <person name="Kruys A."/>
            <person name="Hutchinson M.I."/>
            <person name="Powell A.J."/>
            <person name="Barry K."/>
            <person name="Miller A.N."/>
            <person name="Grigoriev I.V."/>
            <person name="Debuchy R."/>
            <person name="Gladieux P."/>
            <person name="Thoren M.H."/>
            <person name="Johannesson H."/>
        </authorList>
    </citation>
    <scope>NUCLEOTIDE SEQUENCE</scope>
    <source>
        <strain evidence="3">PSN4</strain>
    </source>
</reference>
<feature type="domain" description="DUF8212" evidence="2">
    <location>
        <begin position="251"/>
        <end position="339"/>
    </location>
</feature>
<evidence type="ECO:0000313" key="4">
    <source>
        <dbReference type="Proteomes" id="UP001239445"/>
    </source>
</evidence>
<protein>
    <submittedName>
        <fullName evidence="3">Heterokaryon incompatibility protein-domain-containing protein</fullName>
    </submittedName>
</protein>
<feature type="domain" description="Heterokaryon incompatibility" evidence="1">
    <location>
        <begin position="21"/>
        <end position="147"/>
    </location>
</feature>
<comment type="caution">
    <text evidence="3">The sequence shown here is derived from an EMBL/GenBank/DDBJ whole genome shotgun (WGS) entry which is preliminary data.</text>
</comment>
<accession>A0AAJ0F4F2</accession>
<dbReference type="EMBL" id="MU839838">
    <property type="protein sequence ID" value="KAK1753297.1"/>
    <property type="molecule type" value="Genomic_DNA"/>
</dbReference>
<name>A0AAJ0F4F2_9PEZI</name>
<sequence length="600" mass="68067">MRLINAETLAMEEFYGDVPRYAILSHRWQDEEVTFKDYTFPDLARARQMKGFRKILFCADQAKKDKVKHFWIDTCCIDKSSSAELSEAINSMYAWYRDSLYCYIYMVDVDASAILFSGKQKSEKEVEQFEAAFQASQWFNRGWTLQELLAPSFKKFYDCNWGNIMTIRRGKNLEDKYIRSVTGGLATKLSTTTGITKGMLRDFSATSRDYSVALKMSWAATRQTTRVEDMAYCLMGIFDINMPLLYGEGTKAFTRLQEEIIKKTYDHSIFCWRNPSSGPSTYRGLLARSPAEFRVSASVRASQRPYDDSVENEDTGPSLKTYGMTNRGLRISFRMLEISGGEYVAKLECEEKQLPCFLMLARLGGGQYARIESASFWQPSKERFKLPERIVPADWKEREICVQENLEIYPGYASPRVGSVSFHVPNENVADISLAQVLDPKISYWPREGGGGPSMKVALSHLPEGTGNHEKAWKVLDESKLYVSFDIVPRAGRRRRFAIGLEWGVPEPGDATNPQNTGAALRYPKPKAFFVGRSQAAFLNMLARINGFAVQIEGESQIMIEDQSGGTAVRLQQHAFLDGDELAMQITLTASHEIMRRKSA</sequence>
<dbReference type="AlphaFoldDB" id="A0AAJ0F4F2"/>
<organism evidence="3 4">
    <name type="scientific">Echria macrotheca</name>
    <dbReference type="NCBI Taxonomy" id="438768"/>
    <lineage>
        <taxon>Eukaryota</taxon>
        <taxon>Fungi</taxon>
        <taxon>Dikarya</taxon>
        <taxon>Ascomycota</taxon>
        <taxon>Pezizomycotina</taxon>
        <taxon>Sordariomycetes</taxon>
        <taxon>Sordariomycetidae</taxon>
        <taxon>Sordariales</taxon>
        <taxon>Schizotheciaceae</taxon>
        <taxon>Echria</taxon>
    </lineage>
</organism>
<evidence type="ECO:0000259" key="2">
    <source>
        <dbReference type="Pfam" id="PF26640"/>
    </source>
</evidence>
<dbReference type="Pfam" id="PF26640">
    <property type="entry name" value="DUF8212"/>
    <property type="match status" value="1"/>
</dbReference>
<proteinExistence type="predicted"/>
<evidence type="ECO:0000313" key="3">
    <source>
        <dbReference type="EMBL" id="KAK1753297.1"/>
    </source>
</evidence>
<evidence type="ECO:0000259" key="1">
    <source>
        <dbReference type="Pfam" id="PF06985"/>
    </source>
</evidence>